<accession>A0A803LET5</accession>
<sequence>MSCCPSSGFNHQPCSQSQKMSIGIVVESVAKPHCGSMKEAGVSISQAQKEASVGGYLTAKHNVHSGNKASSTVPMCKNDAQEGSVMVTARNQIENQTSRPATSLLHGKQPAQMMQSSVNQVLLEPVVGNITESEKASGKASKRASMDEPSQKFSCAPKQQVCLPAKEVLPEQPIETENRNKEVLRMKLREILGTVPSGNKILGDSRTCEANDNEMMREHILKGDAHSKPWEDSDTIENDSEYVVMTTKRPVTRSLARRRAPAKMRPRNFKPNSLSSEKEKHPSSDIFSFAEKSAPSIPCAVTQGFSTVEKNVRTKRSCGIEAGDMLSPITDLRNVQTEIIGCEKEPPIVDSPNVGGVLFSKHGCLDDNLEPEAAMKDIDCNHSPVAREKSQVPDAESPATQEKSQFFEHFGGQSPVPHVDDLSCPWYEMTNTVLNSPLHTYSLTYAKKQNVHGSAQAEAGILFEDRCFFKSSTASEKDNFESPDDAAKFEDRNSSIPESSTEEKDVGNGLFTRMRGELDSTEEVSSSKKVYPEVDDVHASPENGSRVVQRPVLGRSKRHCSRDVDFGDFSRTLHTPKESGYAGDVFTKCLNESPEDGLARVVSLLGLALEKVKTKMISLTNKKCSEIMVSATKEIHSQLLNVESQIQTDLMKLTSLKTSKRKHLETRLQEQQEHLKIIHEKFKEEICQYLQDCQGTMEGLETQHLELQGVIERQKVLHRKLLLQTEAAVETHLIDAQKQMMLIRKLGKQKMQQLKASIAGCL</sequence>
<feature type="compositionally biased region" description="Basic residues" evidence="1">
    <location>
        <begin position="255"/>
        <end position="268"/>
    </location>
</feature>
<dbReference type="InterPro" id="IPR037731">
    <property type="entry name" value="ASY3-like"/>
</dbReference>
<proteinExistence type="predicted"/>
<dbReference type="AlphaFoldDB" id="A0A803LET5"/>
<evidence type="ECO:0000256" key="1">
    <source>
        <dbReference type="SAM" id="MobiDB-lite"/>
    </source>
</evidence>
<dbReference type="EnsemblPlants" id="AUR62011691-RA">
    <property type="protein sequence ID" value="AUR62011691-RA:cds"/>
    <property type="gene ID" value="AUR62011691"/>
</dbReference>
<evidence type="ECO:0000259" key="2">
    <source>
        <dbReference type="Pfam" id="PF20435"/>
    </source>
</evidence>
<evidence type="ECO:0000313" key="3">
    <source>
        <dbReference type="EnsemblPlants" id="AUR62011691-RA:cds"/>
    </source>
</evidence>
<dbReference type="Pfam" id="PF20435">
    <property type="entry name" value="ASY3-like"/>
    <property type="match status" value="2"/>
</dbReference>
<feature type="domain" description="Meiosis-specific protein ASY3-like coiled-coil" evidence="2">
    <location>
        <begin position="584"/>
        <end position="762"/>
    </location>
</feature>
<feature type="region of interest" description="Disordered" evidence="1">
    <location>
        <begin position="254"/>
        <end position="282"/>
    </location>
</feature>
<dbReference type="GeneID" id="110734177"/>
<dbReference type="Proteomes" id="UP000596660">
    <property type="component" value="Unplaced"/>
</dbReference>
<dbReference type="RefSeq" id="XP_021769915.1">
    <property type="nucleotide sequence ID" value="XM_021914223.1"/>
</dbReference>
<keyword evidence="4" id="KW-1185">Reference proteome</keyword>
<dbReference type="Gramene" id="AUR62011691-RA">
    <property type="protein sequence ID" value="AUR62011691-RA:cds"/>
    <property type="gene ID" value="AUR62011691"/>
</dbReference>
<dbReference type="OMA" id="RNHEDIT"/>
<dbReference type="PANTHER" id="PTHR36027:SF1">
    <property type="entry name" value="MEIOSIS-SPECIFIC PROTEIN ASY3"/>
    <property type="match status" value="1"/>
</dbReference>
<reference evidence="3" key="1">
    <citation type="journal article" date="2017" name="Nature">
        <title>The genome of Chenopodium quinoa.</title>
        <authorList>
            <person name="Jarvis D.E."/>
            <person name="Ho Y.S."/>
            <person name="Lightfoot D.J."/>
            <person name="Schmoeckel S.M."/>
            <person name="Li B."/>
            <person name="Borm T.J.A."/>
            <person name="Ohyanagi H."/>
            <person name="Mineta K."/>
            <person name="Michell C.T."/>
            <person name="Saber N."/>
            <person name="Kharbatia N.M."/>
            <person name="Rupper R.R."/>
            <person name="Sharp A.R."/>
            <person name="Dally N."/>
            <person name="Boughton B.A."/>
            <person name="Woo Y.H."/>
            <person name="Gao G."/>
            <person name="Schijlen E.G.W.M."/>
            <person name="Guo X."/>
            <person name="Momin A.A."/>
            <person name="Negrao S."/>
            <person name="Al-Babili S."/>
            <person name="Gehring C."/>
            <person name="Roessner U."/>
            <person name="Jung C."/>
            <person name="Murphy K."/>
            <person name="Arold S.T."/>
            <person name="Gojobori T."/>
            <person name="van der Linden C.G."/>
            <person name="van Loo E.N."/>
            <person name="Jellen E.N."/>
            <person name="Maughan P.J."/>
            <person name="Tester M."/>
        </authorList>
    </citation>
    <scope>NUCLEOTIDE SEQUENCE [LARGE SCALE GENOMIC DNA]</scope>
    <source>
        <strain evidence="3">cv. PI 614886</strain>
    </source>
</reference>
<feature type="compositionally biased region" description="Basic and acidic residues" evidence="1">
    <location>
        <begin position="475"/>
        <end position="493"/>
    </location>
</feature>
<reference evidence="3" key="2">
    <citation type="submission" date="2021-03" db="UniProtKB">
        <authorList>
            <consortium name="EnsemblPlants"/>
        </authorList>
    </citation>
    <scope>IDENTIFICATION</scope>
</reference>
<dbReference type="PANTHER" id="PTHR36027">
    <property type="entry name" value="MEIOSIS-SPECIFIC PROTEIN ASY3"/>
    <property type="match status" value="1"/>
</dbReference>
<dbReference type="GO" id="GO:0051321">
    <property type="term" value="P:meiotic cell cycle"/>
    <property type="evidence" value="ECO:0007669"/>
    <property type="project" value="InterPro"/>
</dbReference>
<organism evidence="3 4">
    <name type="scientific">Chenopodium quinoa</name>
    <name type="common">Quinoa</name>
    <dbReference type="NCBI Taxonomy" id="63459"/>
    <lineage>
        <taxon>Eukaryota</taxon>
        <taxon>Viridiplantae</taxon>
        <taxon>Streptophyta</taxon>
        <taxon>Embryophyta</taxon>
        <taxon>Tracheophyta</taxon>
        <taxon>Spermatophyta</taxon>
        <taxon>Magnoliopsida</taxon>
        <taxon>eudicotyledons</taxon>
        <taxon>Gunneridae</taxon>
        <taxon>Pentapetalae</taxon>
        <taxon>Caryophyllales</taxon>
        <taxon>Chenopodiaceae</taxon>
        <taxon>Chenopodioideae</taxon>
        <taxon>Atripliceae</taxon>
        <taxon>Chenopodium</taxon>
    </lineage>
</organism>
<protein>
    <recommendedName>
        <fullName evidence="2">Meiosis-specific protein ASY3-like coiled-coil domain-containing protein</fullName>
    </recommendedName>
</protein>
<dbReference type="SMR" id="A0A803LET5"/>
<feature type="domain" description="Meiosis-specific protein ASY3-like coiled-coil" evidence="2">
    <location>
        <begin position="157"/>
        <end position="318"/>
    </location>
</feature>
<dbReference type="KEGG" id="cqi:110734177"/>
<feature type="region of interest" description="Disordered" evidence="1">
    <location>
        <begin position="474"/>
        <end position="508"/>
    </location>
</feature>
<evidence type="ECO:0000313" key="4">
    <source>
        <dbReference type="Proteomes" id="UP000596660"/>
    </source>
</evidence>
<dbReference type="InterPro" id="IPR046845">
    <property type="entry name" value="ASY3-like_CC"/>
</dbReference>
<name>A0A803LET5_CHEQI</name>
<dbReference type="OrthoDB" id="751607at2759"/>
<gene>
    <name evidence="3" type="primary">LOC110734177</name>
</gene>